<evidence type="ECO:0000256" key="3">
    <source>
        <dbReference type="ARBA" id="ARBA00023274"/>
    </source>
</evidence>
<evidence type="ECO:0000256" key="2">
    <source>
        <dbReference type="ARBA" id="ARBA00022980"/>
    </source>
</evidence>
<dbReference type="GO" id="GO:0003735">
    <property type="term" value="F:structural constituent of ribosome"/>
    <property type="evidence" value="ECO:0007669"/>
    <property type="project" value="InterPro"/>
</dbReference>
<geneLocation type="mitochondrion" evidence="5"/>
<gene>
    <name evidence="5" type="primary">rps2</name>
</gene>
<dbReference type="InterPro" id="IPR001865">
    <property type="entry name" value="Ribosomal_uS2"/>
</dbReference>
<feature type="region of interest" description="Disordered" evidence="4">
    <location>
        <begin position="48"/>
        <end position="72"/>
    </location>
</feature>
<dbReference type="GO" id="GO:0005763">
    <property type="term" value="C:mitochondrial small ribosomal subunit"/>
    <property type="evidence" value="ECO:0007669"/>
    <property type="project" value="TreeGrafter"/>
</dbReference>
<evidence type="ECO:0000313" key="5">
    <source>
        <dbReference type="EMBL" id="AGZ90225.1"/>
    </source>
</evidence>
<dbReference type="SUPFAM" id="SSF52313">
    <property type="entry name" value="Ribosomal protein S2"/>
    <property type="match status" value="1"/>
</dbReference>
<feature type="compositionally biased region" description="Basic and acidic residues" evidence="4">
    <location>
        <begin position="57"/>
        <end position="72"/>
    </location>
</feature>
<reference evidence="5" key="1">
    <citation type="journal article" date="2013" name="Genome Biol. Evol.">
        <title>Tracing the evolution of streptophyte algae and their mitochondrial genome.</title>
        <authorList>
            <person name="Turmel M."/>
            <person name="Otis C."/>
            <person name="Lemieux C."/>
        </authorList>
    </citation>
    <scope>NUCLEOTIDE SEQUENCE</scope>
</reference>
<organism evidence="5">
    <name type="scientific">Monomastix sp. (strain OKE-1)</name>
    <dbReference type="NCBI Taxonomy" id="141716"/>
    <lineage>
        <taxon>Eukaryota</taxon>
        <taxon>Viridiplantae</taxon>
        <taxon>Chlorophyta</taxon>
        <taxon>Mamiellophyceae</taxon>
        <taxon>Monomastigales</taxon>
        <taxon>Monomastigaceae</taxon>
        <taxon>Monomastix</taxon>
    </lineage>
</organism>
<dbReference type="GeneID" id="17622566"/>
<protein>
    <submittedName>
        <fullName evidence="5">Ribosomal protein S2</fullName>
    </submittedName>
</protein>
<dbReference type="PANTHER" id="PTHR12534:SF1">
    <property type="entry name" value="SMALL RIBOSOMAL SUBUNIT PROTEIN US2M"/>
    <property type="match status" value="1"/>
</dbReference>
<accession>U5YGH6</accession>
<dbReference type="CDD" id="cd01425">
    <property type="entry name" value="RPS2"/>
    <property type="match status" value="1"/>
</dbReference>
<sequence length="315" mass="36173">MNLILKELLNTKAHVGHKKCNLETSPYLLGRRASHPLNKTSLIPQNKDQKSGVVISEKARQHSEKPKTTGHSMEIEKKLRITFRKKRALFNIFNLEMTLFCLSQVIDFLQNLITLKTSLKTSKTTLSSSPRRPHILIMAGRGKTPSGHFHLDIAKILSKWNTLGNPQAQPSSKTSLQKPILSFVQEKWVGGMLTNWKQVSESLKIYSKFKYKFEDFLEKHKLRFPLYEKYNKRYLGLKEISTSLPDVIIITHPEDNDILIQEAFILKIPIIAFVNSDLPKNLLHSIQYPIPGNNASPYFIYFCLNMLLMALSTKK</sequence>
<dbReference type="InterPro" id="IPR005706">
    <property type="entry name" value="Ribosomal_uS2_bac/mit/plastid"/>
</dbReference>
<evidence type="ECO:0000256" key="1">
    <source>
        <dbReference type="ARBA" id="ARBA00006242"/>
    </source>
</evidence>
<dbReference type="AlphaFoldDB" id="U5YGH6"/>
<dbReference type="Gene3D" id="3.40.50.10490">
    <property type="entry name" value="Glucose-6-phosphate isomerase like protein, domain 1"/>
    <property type="match status" value="2"/>
</dbReference>
<dbReference type="HAMAP" id="MF_00291_B">
    <property type="entry name" value="Ribosomal_uS2_B"/>
    <property type="match status" value="1"/>
</dbReference>
<dbReference type="Pfam" id="PF00318">
    <property type="entry name" value="Ribosomal_S2"/>
    <property type="match status" value="1"/>
</dbReference>
<dbReference type="PANTHER" id="PTHR12534">
    <property type="entry name" value="30S RIBOSOMAL PROTEIN S2 PROKARYOTIC AND ORGANELLAR"/>
    <property type="match status" value="1"/>
</dbReference>
<dbReference type="EMBL" id="KF060939">
    <property type="protein sequence ID" value="AGZ90225.1"/>
    <property type="molecule type" value="Genomic_DNA"/>
</dbReference>
<dbReference type="InterPro" id="IPR018130">
    <property type="entry name" value="Ribosomal_uS2_CS"/>
</dbReference>
<name>U5YGH6_MONSK</name>
<dbReference type="PROSITE" id="PS00962">
    <property type="entry name" value="RIBOSOMAL_S2_1"/>
    <property type="match status" value="1"/>
</dbReference>
<keyword evidence="3" id="KW-0687">Ribonucleoprotein</keyword>
<dbReference type="RefSeq" id="YP_008802572.1">
    <property type="nucleotide sequence ID" value="NC_022797.1"/>
</dbReference>
<comment type="similarity">
    <text evidence="1">Belongs to the universal ribosomal protein uS2 family.</text>
</comment>
<evidence type="ECO:0000256" key="4">
    <source>
        <dbReference type="SAM" id="MobiDB-lite"/>
    </source>
</evidence>
<dbReference type="GO" id="GO:0006412">
    <property type="term" value="P:translation"/>
    <property type="evidence" value="ECO:0007669"/>
    <property type="project" value="InterPro"/>
</dbReference>
<keyword evidence="2 5" id="KW-0689">Ribosomal protein</keyword>
<proteinExistence type="inferred from homology"/>
<dbReference type="InterPro" id="IPR023591">
    <property type="entry name" value="Ribosomal_uS2_flav_dom_sf"/>
</dbReference>
<keyword evidence="5" id="KW-0496">Mitochondrion</keyword>